<dbReference type="RefSeq" id="WP_203642283.1">
    <property type="nucleotide sequence ID" value="NZ_BOLN01000001.1"/>
</dbReference>
<organism evidence="2 3">
    <name type="scientific">Levilactobacillus lanxiensis</name>
    <dbReference type="NCBI Taxonomy" id="2799568"/>
    <lineage>
        <taxon>Bacteria</taxon>
        <taxon>Bacillati</taxon>
        <taxon>Bacillota</taxon>
        <taxon>Bacilli</taxon>
        <taxon>Lactobacillales</taxon>
        <taxon>Lactobacillaceae</taxon>
        <taxon>Levilactobacillus</taxon>
    </lineage>
</organism>
<name>A0ABW4D392_9LACO</name>
<comment type="caution">
    <text evidence="2">The sequence shown here is derived from an EMBL/GenBank/DDBJ whole genome shotgun (WGS) entry which is preliminary data.</text>
</comment>
<evidence type="ECO:0000313" key="2">
    <source>
        <dbReference type="EMBL" id="MFD1454427.1"/>
    </source>
</evidence>
<reference evidence="3" key="1">
    <citation type="journal article" date="2019" name="Int. J. Syst. Evol. Microbiol.">
        <title>The Global Catalogue of Microorganisms (GCM) 10K type strain sequencing project: providing services to taxonomists for standard genome sequencing and annotation.</title>
        <authorList>
            <consortium name="The Broad Institute Genomics Platform"/>
            <consortium name="The Broad Institute Genome Sequencing Center for Infectious Disease"/>
            <person name="Wu L."/>
            <person name="Ma J."/>
        </authorList>
    </citation>
    <scope>NUCLEOTIDE SEQUENCE [LARGE SCALE GENOMIC DNA]</scope>
    <source>
        <strain evidence="3">CCM 8979</strain>
    </source>
</reference>
<keyword evidence="1" id="KW-0732">Signal</keyword>
<evidence type="ECO:0000256" key="1">
    <source>
        <dbReference type="SAM" id="SignalP"/>
    </source>
</evidence>
<dbReference type="Proteomes" id="UP001597189">
    <property type="component" value="Unassembled WGS sequence"/>
</dbReference>
<dbReference type="EMBL" id="JBHTOD010000001">
    <property type="protein sequence ID" value="MFD1454427.1"/>
    <property type="molecule type" value="Genomic_DNA"/>
</dbReference>
<accession>A0ABW4D392</accession>
<feature type="chain" id="PRO_5046400867" evidence="1">
    <location>
        <begin position="31"/>
        <end position="183"/>
    </location>
</feature>
<evidence type="ECO:0000313" key="3">
    <source>
        <dbReference type="Proteomes" id="UP001597189"/>
    </source>
</evidence>
<feature type="signal peptide" evidence="1">
    <location>
        <begin position="1"/>
        <end position="30"/>
    </location>
</feature>
<protein>
    <submittedName>
        <fullName evidence="2">Uncharacterized protein</fullName>
    </submittedName>
</protein>
<gene>
    <name evidence="2" type="ORF">ACFQ44_01880</name>
</gene>
<keyword evidence="3" id="KW-1185">Reference proteome</keyword>
<proteinExistence type="predicted"/>
<sequence length="183" mass="20728">MTRLHKQLLRAGLALVTLASVGLAGTTANAATKLGNSVPKSLWGTWYELNSQSGIMRVKLTAKTYSISKGFFIKGKWTPNWNGGKTYRLGKKVRDQKTFTISAKNNKKGYRTITARHNSYSYVKSQYKRMTSRYSKQIVLDHREMTYTNKRRPTVGDAYPSELAQYANPAKHFYDEFGIGSLK</sequence>